<protein>
    <recommendedName>
        <fullName evidence="4">DoxX family membrane protein</fullName>
    </recommendedName>
</protein>
<dbReference type="AlphaFoldDB" id="A0A6L5R362"/>
<feature type="transmembrane region" description="Helical" evidence="1">
    <location>
        <begin position="129"/>
        <end position="146"/>
    </location>
</feature>
<feature type="transmembrane region" description="Helical" evidence="1">
    <location>
        <begin position="67"/>
        <end position="86"/>
    </location>
</feature>
<sequence length="152" mass="16860">MPTRTRRPARTRRPRRSGALTVIRSAARWLLAGMLVFAGLSHLFWARKGFRIAVPDWVASEPADKDAVVIASGAAEIMLGAAAVALPRERQRVGLAIAAFFVAVFPGNVHHWRTGRSVPLMRTDRARFLRLFLQPVLVAWALWSTAPDGARR</sequence>
<feature type="transmembrane region" description="Helical" evidence="1">
    <location>
        <begin position="93"/>
        <end position="109"/>
    </location>
</feature>
<dbReference type="Proteomes" id="UP000476511">
    <property type="component" value="Unassembled WGS sequence"/>
</dbReference>
<keyword evidence="1" id="KW-0472">Membrane</keyword>
<feature type="transmembrane region" description="Helical" evidence="1">
    <location>
        <begin position="21"/>
        <end position="47"/>
    </location>
</feature>
<keyword evidence="3" id="KW-1185">Reference proteome</keyword>
<accession>A0A6L5R362</accession>
<evidence type="ECO:0000313" key="2">
    <source>
        <dbReference type="EMBL" id="MRX44496.1"/>
    </source>
</evidence>
<organism evidence="2 3">
    <name type="scientific">Agromyces kandeliae</name>
    <dbReference type="NCBI Taxonomy" id="2666141"/>
    <lineage>
        <taxon>Bacteria</taxon>
        <taxon>Bacillati</taxon>
        <taxon>Actinomycetota</taxon>
        <taxon>Actinomycetes</taxon>
        <taxon>Micrococcales</taxon>
        <taxon>Microbacteriaceae</taxon>
        <taxon>Agromyces</taxon>
    </lineage>
</organism>
<dbReference type="PANTHER" id="PTHR36974:SF1">
    <property type="entry name" value="DOXX FAMILY MEMBRANE PROTEIN"/>
    <property type="match status" value="1"/>
</dbReference>
<evidence type="ECO:0000313" key="3">
    <source>
        <dbReference type="Proteomes" id="UP000476511"/>
    </source>
</evidence>
<evidence type="ECO:0008006" key="4">
    <source>
        <dbReference type="Google" id="ProtNLM"/>
    </source>
</evidence>
<reference evidence="2 3" key="1">
    <citation type="submission" date="2019-11" db="EMBL/GenBank/DDBJ databases">
        <title>Agromyces kandeliae sp. nov., isolated from mangrove soil.</title>
        <authorList>
            <person name="Wang R."/>
        </authorList>
    </citation>
    <scope>NUCLEOTIDE SEQUENCE [LARGE SCALE GENOMIC DNA]</scope>
    <source>
        <strain evidence="2 3">Q22</strain>
    </source>
</reference>
<dbReference type="PANTHER" id="PTHR36974">
    <property type="entry name" value="MEMBRANE PROTEIN-RELATED"/>
    <property type="match status" value="1"/>
</dbReference>
<keyword evidence="1" id="KW-1133">Transmembrane helix</keyword>
<gene>
    <name evidence="2" type="ORF">GJR97_12270</name>
</gene>
<comment type="caution">
    <text evidence="2">The sequence shown here is derived from an EMBL/GenBank/DDBJ whole genome shotgun (WGS) entry which is preliminary data.</text>
</comment>
<evidence type="ECO:0000256" key="1">
    <source>
        <dbReference type="SAM" id="Phobius"/>
    </source>
</evidence>
<name>A0A6L5R362_9MICO</name>
<proteinExistence type="predicted"/>
<dbReference type="RefSeq" id="WP_154346769.1">
    <property type="nucleotide sequence ID" value="NZ_WKJD01000016.1"/>
</dbReference>
<dbReference type="EMBL" id="WKJD01000016">
    <property type="protein sequence ID" value="MRX44496.1"/>
    <property type="molecule type" value="Genomic_DNA"/>
</dbReference>
<keyword evidence="1" id="KW-0812">Transmembrane</keyword>